<proteinExistence type="predicted"/>
<reference evidence="2" key="1">
    <citation type="submission" date="2023-03" db="EMBL/GenBank/DDBJ databases">
        <title>Draft genome sequence of a Mycolicibacterium mageritense strain H4_3_1 isolated from a hybrid biological-inorganic system reactor.</title>
        <authorList>
            <person name="Feng X."/>
            <person name="Kazama D."/>
            <person name="Sato K."/>
            <person name="Kobayashi H."/>
        </authorList>
    </citation>
    <scope>NUCLEOTIDE SEQUENCE</scope>
    <source>
        <strain evidence="2">H4_3_1</strain>
    </source>
</reference>
<evidence type="ECO:0000313" key="2">
    <source>
        <dbReference type="EMBL" id="BDY29788.1"/>
    </source>
</evidence>
<accession>A0AAI8XPF1</accession>
<gene>
    <name evidence="2" type="ORF">hbim_03728</name>
</gene>
<dbReference type="EMBL" id="AP027452">
    <property type="protein sequence ID" value="BDY29788.1"/>
    <property type="molecule type" value="Genomic_DNA"/>
</dbReference>
<sequence>MPRRRTCASWIGNDGTAFDFVAGITHAADSTDAQLVRWRASSNRYGRKVLKNLRAGVVVLLAAAALLAGCRDEADAPTVTMDASLRPLLVTRSDFPAGWQVQDLSDEMSKNSDATESGRAEPAQCDASDKTSLSSGVVAMVTKTQQKVPNVIVTIAREPGSNLVAVTEEWLAKCYEFSVDKGDVTAEVTVERMAPPPSRAAKQVGYRLESQAQSGGESVTVKFSGYTAEVGELVVMCIATGGDATGAGGKSIAPDVDMLNEVFTKQVAKVATTS</sequence>
<evidence type="ECO:0000256" key="1">
    <source>
        <dbReference type="SAM" id="MobiDB-lite"/>
    </source>
</evidence>
<organism evidence="2 3">
    <name type="scientific">Mycolicibacterium mageritense</name>
    <name type="common">Mycobacterium mageritense</name>
    <dbReference type="NCBI Taxonomy" id="53462"/>
    <lineage>
        <taxon>Bacteria</taxon>
        <taxon>Bacillati</taxon>
        <taxon>Actinomycetota</taxon>
        <taxon>Actinomycetes</taxon>
        <taxon>Mycobacteriales</taxon>
        <taxon>Mycobacteriaceae</taxon>
        <taxon>Mycolicibacterium</taxon>
    </lineage>
</organism>
<evidence type="ECO:0008006" key="4">
    <source>
        <dbReference type="Google" id="ProtNLM"/>
    </source>
</evidence>
<dbReference type="Proteomes" id="UP001241092">
    <property type="component" value="Chromosome"/>
</dbReference>
<feature type="region of interest" description="Disordered" evidence="1">
    <location>
        <begin position="101"/>
        <end position="131"/>
    </location>
</feature>
<evidence type="ECO:0000313" key="3">
    <source>
        <dbReference type="Proteomes" id="UP001241092"/>
    </source>
</evidence>
<protein>
    <recommendedName>
        <fullName evidence="4">DUF5642 domain-containing protein</fullName>
    </recommendedName>
</protein>
<dbReference type="AlphaFoldDB" id="A0AAI8XPF1"/>
<name>A0AAI8XPF1_MYCME</name>